<sequence length="447" mass="52229">MQILLPCFIWEEIMCYIPRHELDYFALTSKFWFQLVVNSSEKSLEFINPKNARSLSKTRRKSITQLNIEVVYVLRWKLIRELFPNLKCISISMGPKYKPLKPKQKDKLASVANRVKYIKFIWSYKSHNLDDLWLLGINFTALELNLLGRTEEELVTIASSINPFLKVLTIYLPKPFLKVMEIFSRNLKRLKKLDVFYSNHADLVPLIPQSRTLNKVLVDFGASQVSNANMIVKFPDCIELKALLHLKLQYLEFNETNMPSSPIGTQLKSLELRHVIISGRQLSFHFPHITRLIYQIKSKDIKEVYSILELRCLSKVTFILPDLDTINYPEMGQPIHQVTFLRLDNIRVIDSSFWLWISTSFPQLSTLSLQTLNKRKEYVPSASPASKGSLTSLCRLFSNILFPLAFYMDFDYLAPNLEELNLDVLLSSEYWENYELHEKPFRVLFLS</sequence>
<accession>A0ACC2SA29</accession>
<keyword evidence="2" id="KW-1185">Reference proteome</keyword>
<name>A0ACC2SA29_9FUNG</name>
<reference evidence="1" key="1">
    <citation type="submission" date="2022-04" db="EMBL/GenBank/DDBJ databases">
        <title>Genome of the entomopathogenic fungus Entomophthora muscae.</title>
        <authorList>
            <person name="Elya C."/>
            <person name="Lovett B.R."/>
            <person name="Lee E."/>
            <person name="Macias A.M."/>
            <person name="Hajek A.E."/>
            <person name="De Bivort B.L."/>
            <person name="Kasson M.T."/>
            <person name="De Fine Licht H.H."/>
            <person name="Stajich J.E."/>
        </authorList>
    </citation>
    <scope>NUCLEOTIDE SEQUENCE</scope>
    <source>
        <strain evidence="1">Berkeley</strain>
    </source>
</reference>
<gene>
    <name evidence="1" type="ORF">DSO57_1005643</name>
</gene>
<evidence type="ECO:0000313" key="2">
    <source>
        <dbReference type="Proteomes" id="UP001165960"/>
    </source>
</evidence>
<protein>
    <submittedName>
        <fullName evidence="1">Uncharacterized protein</fullName>
    </submittedName>
</protein>
<organism evidence="1 2">
    <name type="scientific">Entomophthora muscae</name>
    <dbReference type="NCBI Taxonomy" id="34485"/>
    <lineage>
        <taxon>Eukaryota</taxon>
        <taxon>Fungi</taxon>
        <taxon>Fungi incertae sedis</taxon>
        <taxon>Zoopagomycota</taxon>
        <taxon>Entomophthoromycotina</taxon>
        <taxon>Entomophthoromycetes</taxon>
        <taxon>Entomophthorales</taxon>
        <taxon>Entomophthoraceae</taxon>
        <taxon>Entomophthora</taxon>
    </lineage>
</organism>
<comment type="caution">
    <text evidence="1">The sequence shown here is derived from an EMBL/GenBank/DDBJ whole genome shotgun (WGS) entry which is preliminary data.</text>
</comment>
<dbReference type="Proteomes" id="UP001165960">
    <property type="component" value="Unassembled WGS sequence"/>
</dbReference>
<dbReference type="EMBL" id="QTSX02005695">
    <property type="protein sequence ID" value="KAJ9059141.1"/>
    <property type="molecule type" value="Genomic_DNA"/>
</dbReference>
<evidence type="ECO:0000313" key="1">
    <source>
        <dbReference type="EMBL" id="KAJ9059141.1"/>
    </source>
</evidence>
<proteinExistence type="predicted"/>